<evidence type="ECO:0000256" key="13">
    <source>
        <dbReference type="SAM" id="MobiDB-lite"/>
    </source>
</evidence>
<keyword evidence="4" id="KW-0597">Phosphoprotein</keyword>
<dbReference type="PANTHER" id="PTHR43065">
    <property type="entry name" value="SENSOR HISTIDINE KINASE"/>
    <property type="match status" value="1"/>
</dbReference>
<dbReference type="GO" id="GO:0005524">
    <property type="term" value="F:ATP binding"/>
    <property type="evidence" value="ECO:0007669"/>
    <property type="project" value="UniProtKB-KW"/>
</dbReference>
<dbReference type="Proteomes" id="UP000502415">
    <property type="component" value="Chromosome"/>
</dbReference>
<evidence type="ECO:0000259" key="17">
    <source>
        <dbReference type="PROSITE" id="PS50839"/>
    </source>
</evidence>
<gene>
    <name evidence="18" type="ORF">HH212_12255</name>
</gene>
<dbReference type="Gene3D" id="3.30.565.10">
    <property type="entry name" value="Histidine kinase-like ATPase, C-terminal domain"/>
    <property type="match status" value="1"/>
</dbReference>
<keyword evidence="19" id="KW-1185">Reference proteome</keyword>
<dbReference type="SUPFAM" id="SSF47384">
    <property type="entry name" value="Homodimeric domain of signal transducing histidine kinase"/>
    <property type="match status" value="1"/>
</dbReference>
<evidence type="ECO:0000259" key="15">
    <source>
        <dbReference type="PROSITE" id="PS50109"/>
    </source>
</evidence>
<feature type="domain" description="CHASE" evidence="17">
    <location>
        <begin position="121"/>
        <end position="347"/>
    </location>
</feature>
<keyword evidence="8" id="KW-0418">Kinase</keyword>
<feature type="transmembrane region" description="Helical" evidence="14">
    <location>
        <begin position="53"/>
        <end position="75"/>
    </location>
</feature>
<dbReference type="GO" id="GO:0006355">
    <property type="term" value="P:regulation of DNA-templated transcription"/>
    <property type="evidence" value="ECO:0007669"/>
    <property type="project" value="InterPro"/>
</dbReference>
<comment type="catalytic activity">
    <reaction evidence="1">
        <text>ATP + protein L-histidine = ADP + protein N-phospho-L-histidine.</text>
        <dbReference type="EC" id="2.7.13.3"/>
    </reaction>
</comment>
<dbReference type="InterPro" id="IPR004358">
    <property type="entry name" value="Sig_transdc_His_kin-like_C"/>
</dbReference>
<dbReference type="InterPro" id="IPR042240">
    <property type="entry name" value="CHASE_sf"/>
</dbReference>
<name>A0A7Z2VWD1_9BURK</name>
<organism evidence="18 19">
    <name type="scientific">Massilia forsythiae</name>
    <dbReference type="NCBI Taxonomy" id="2728020"/>
    <lineage>
        <taxon>Bacteria</taxon>
        <taxon>Pseudomonadati</taxon>
        <taxon>Pseudomonadota</taxon>
        <taxon>Betaproteobacteria</taxon>
        <taxon>Burkholderiales</taxon>
        <taxon>Oxalobacteraceae</taxon>
        <taxon>Telluria group</taxon>
        <taxon>Massilia</taxon>
    </lineage>
</organism>
<dbReference type="AlphaFoldDB" id="A0A7Z2VWD1"/>
<dbReference type="InterPro" id="IPR000014">
    <property type="entry name" value="PAS"/>
</dbReference>
<dbReference type="SMART" id="SM00091">
    <property type="entry name" value="PAS"/>
    <property type="match status" value="1"/>
</dbReference>
<dbReference type="SMART" id="SM00388">
    <property type="entry name" value="HisKA"/>
    <property type="match status" value="1"/>
</dbReference>
<feature type="region of interest" description="Disordered" evidence="13">
    <location>
        <begin position="26"/>
        <end position="45"/>
    </location>
</feature>
<keyword evidence="6 14" id="KW-0812">Transmembrane</keyword>
<dbReference type="PANTHER" id="PTHR43065:SF49">
    <property type="entry name" value="HISTIDINE KINASE"/>
    <property type="match status" value="1"/>
</dbReference>
<dbReference type="InterPro" id="IPR003594">
    <property type="entry name" value="HATPase_dom"/>
</dbReference>
<dbReference type="EC" id="2.7.13.3" evidence="3"/>
<dbReference type="GO" id="GO:0000155">
    <property type="term" value="F:phosphorelay sensor kinase activity"/>
    <property type="evidence" value="ECO:0007669"/>
    <property type="project" value="InterPro"/>
</dbReference>
<dbReference type="SMART" id="SM00387">
    <property type="entry name" value="HATPase_c"/>
    <property type="match status" value="1"/>
</dbReference>
<proteinExistence type="predicted"/>
<keyword evidence="12 14" id="KW-0472">Membrane</keyword>
<keyword evidence="11" id="KW-0902">Two-component regulatory system</keyword>
<dbReference type="SUPFAM" id="SSF55785">
    <property type="entry name" value="PYP-like sensor domain (PAS domain)"/>
    <property type="match status" value="1"/>
</dbReference>
<evidence type="ECO:0000256" key="1">
    <source>
        <dbReference type="ARBA" id="ARBA00000085"/>
    </source>
</evidence>
<sequence length="800" mass="86018">MLSFDGAVVRASPACASPSARTHYIAPGAPASMPHPHQPPVPSTDRPALRGRAFVPFLLAAFVLLVSLGVTWLVAANARHTARSELENTFHYRARDLERLMADRMAVYEQVLQGTRGFLRGSVDISRADFAQYYGVLRLNERFPGFEALGIATIVDPARLAAHEAQVRAEGYPGYAVTPAGRRDLLTAIAHIQPLTRRNLRAFGYDMYSEPTRRAAMDAARDTGRAASTAKLTLVQEGAAGDSAPQSGFLMYVPVYRAGQAHATVEQRRAAIVGWVYAPFRTADLMHGLGGEHAADLEVALYDGRTQAVEALLYRSGGAAGAGVSTRRPLFARNALLDNAGRPWTLAIRSSPAFEAGLERGPGRAIAFGGAGLGLLLAFIVWLLATERRRALQLAGAMTVELRASRDRIDAERARIRLILQNAYDAFVAVDPSGCVTDWNAQACALFGWKEEEALGRDAIALLVPAGQREEERACLKRFAASGACARLSGPYETTALDRHGQEIPVEVAITALPTARGHGVTAFVRDIRPRRDAEARERHRQQRLDEARGALLRSQKLEAVGKLTGGVAHDFNNILHIISVNVQLMLRHGEGERKRLLGIGDAVERGKKLSAQLLAFARRQPLHPSVVSLAQLIERMDTLLHRAAGDAIAIRFAIPPGLWHALVDPNQLENVLLNLVINARDAMDGQGSIVIALDNLAVAPGDALADTGIAPGEFVTVAVRDTGSGMPPDVMERAFEPFFTTKPEGKGTGLGLSMAHGFAEQSGGHIRLASTPGAGTTVTLYLPRALQETADPLSAPAPH</sequence>
<dbReference type="PROSITE" id="PS50112">
    <property type="entry name" value="PAS"/>
    <property type="match status" value="1"/>
</dbReference>
<evidence type="ECO:0000256" key="9">
    <source>
        <dbReference type="ARBA" id="ARBA00022840"/>
    </source>
</evidence>
<evidence type="ECO:0000256" key="10">
    <source>
        <dbReference type="ARBA" id="ARBA00022989"/>
    </source>
</evidence>
<dbReference type="EMBL" id="CP051685">
    <property type="protein sequence ID" value="QJE00698.1"/>
    <property type="molecule type" value="Genomic_DNA"/>
</dbReference>
<dbReference type="Gene3D" id="3.30.450.350">
    <property type="entry name" value="CHASE domain"/>
    <property type="match status" value="1"/>
</dbReference>
<evidence type="ECO:0000256" key="8">
    <source>
        <dbReference type="ARBA" id="ARBA00022777"/>
    </source>
</evidence>
<dbReference type="Gene3D" id="3.30.450.20">
    <property type="entry name" value="PAS domain"/>
    <property type="match status" value="1"/>
</dbReference>
<evidence type="ECO:0000256" key="7">
    <source>
        <dbReference type="ARBA" id="ARBA00022741"/>
    </source>
</evidence>
<dbReference type="KEGG" id="mfy:HH212_12255"/>
<dbReference type="Pfam" id="PF00989">
    <property type="entry name" value="PAS"/>
    <property type="match status" value="1"/>
</dbReference>
<keyword evidence="7" id="KW-0547">Nucleotide-binding</keyword>
<keyword evidence="10 14" id="KW-1133">Transmembrane helix</keyword>
<feature type="domain" description="PAS" evidence="16">
    <location>
        <begin position="412"/>
        <end position="483"/>
    </location>
</feature>
<dbReference type="Pfam" id="PF02518">
    <property type="entry name" value="HATPase_c"/>
    <property type="match status" value="1"/>
</dbReference>
<dbReference type="InterPro" id="IPR013767">
    <property type="entry name" value="PAS_fold"/>
</dbReference>
<dbReference type="SMART" id="SM01079">
    <property type="entry name" value="CHASE"/>
    <property type="match status" value="1"/>
</dbReference>
<dbReference type="Gene3D" id="1.10.287.130">
    <property type="match status" value="1"/>
</dbReference>
<evidence type="ECO:0000259" key="16">
    <source>
        <dbReference type="PROSITE" id="PS50112"/>
    </source>
</evidence>
<dbReference type="CDD" id="cd00130">
    <property type="entry name" value="PAS"/>
    <property type="match status" value="1"/>
</dbReference>
<dbReference type="InterPro" id="IPR036097">
    <property type="entry name" value="HisK_dim/P_sf"/>
</dbReference>
<evidence type="ECO:0000313" key="19">
    <source>
        <dbReference type="Proteomes" id="UP000502415"/>
    </source>
</evidence>
<dbReference type="SUPFAM" id="SSF55874">
    <property type="entry name" value="ATPase domain of HSP90 chaperone/DNA topoisomerase II/histidine kinase"/>
    <property type="match status" value="1"/>
</dbReference>
<keyword evidence="5" id="KW-0808">Transferase</keyword>
<evidence type="ECO:0000313" key="18">
    <source>
        <dbReference type="EMBL" id="QJE00698.1"/>
    </source>
</evidence>
<accession>A0A7Z2VWD1</accession>
<dbReference type="InterPro" id="IPR006189">
    <property type="entry name" value="CHASE_dom"/>
</dbReference>
<dbReference type="InterPro" id="IPR003661">
    <property type="entry name" value="HisK_dim/P_dom"/>
</dbReference>
<dbReference type="CDD" id="cd00082">
    <property type="entry name" value="HisKA"/>
    <property type="match status" value="1"/>
</dbReference>
<feature type="transmembrane region" description="Helical" evidence="14">
    <location>
        <begin position="365"/>
        <end position="385"/>
    </location>
</feature>
<dbReference type="PROSITE" id="PS50109">
    <property type="entry name" value="HIS_KIN"/>
    <property type="match status" value="1"/>
</dbReference>
<dbReference type="InterPro" id="IPR005467">
    <property type="entry name" value="His_kinase_dom"/>
</dbReference>
<evidence type="ECO:0000256" key="2">
    <source>
        <dbReference type="ARBA" id="ARBA00004370"/>
    </source>
</evidence>
<dbReference type="InterPro" id="IPR035965">
    <property type="entry name" value="PAS-like_dom_sf"/>
</dbReference>
<reference evidence="18 19" key="1">
    <citation type="submission" date="2020-04" db="EMBL/GenBank/DDBJ databases">
        <title>Genome sequencing of novel species.</title>
        <authorList>
            <person name="Heo J."/>
            <person name="Kim S.-J."/>
            <person name="Kim J.-S."/>
            <person name="Hong S.-B."/>
            <person name="Kwon S.-W."/>
        </authorList>
    </citation>
    <scope>NUCLEOTIDE SEQUENCE [LARGE SCALE GENOMIC DNA]</scope>
    <source>
        <strain evidence="18 19">GN2-R2</strain>
    </source>
</reference>
<feature type="domain" description="Histidine kinase" evidence="15">
    <location>
        <begin position="567"/>
        <end position="787"/>
    </location>
</feature>
<evidence type="ECO:0000256" key="6">
    <source>
        <dbReference type="ARBA" id="ARBA00022692"/>
    </source>
</evidence>
<keyword evidence="9" id="KW-0067">ATP-binding</keyword>
<evidence type="ECO:0000256" key="11">
    <source>
        <dbReference type="ARBA" id="ARBA00023012"/>
    </source>
</evidence>
<evidence type="ECO:0000256" key="3">
    <source>
        <dbReference type="ARBA" id="ARBA00012438"/>
    </source>
</evidence>
<dbReference type="NCBIfam" id="TIGR00229">
    <property type="entry name" value="sensory_box"/>
    <property type="match status" value="1"/>
</dbReference>
<evidence type="ECO:0000256" key="12">
    <source>
        <dbReference type="ARBA" id="ARBA00023136"/>
    </source>
</evidence>
<dbReference type="Pfam" id="PF03924">
    <property type="entry name" value="CHASE"/>
    <property type="match status" value="1"/>
</dbReference>
<evidence type="ECO:0000256" key="14">
    <source>
        <dbReference type="SAM" id="Phobius"/>
    </source>
</evidence>
<dbReference type="PRINTS" id="PR00344">
    <property type="entry name" value="BCTRLSENSOR"/>
</dbReference>
<dbReference type="PROSITE" id="PS50839">
    <property type="entry name" value="CHASE"/>
    <property type="match status" value="1"/>
</dbReference>
<protein>
    <recommendedName>
        <fullName evidence="3">histidine kinase</fullName>
        <ecNumber evidence="3">2.7.13.3</ecNumber>
    </recommendedName>
</protein>
<comment type="subcellular location">
    <subcellularLocation>
        <location evidence="2">Membrane</location>
    </subcellularLocation>
</comment>
<evidence type="ECO:0000256" key="4">
    <source>
        <dbReference type="ARBA" id="ARBA00022553"/>
    </source>
</evidence>
<dbReference type="InterPro" id="IPR036890">
    <property type="entry name" value="HATPase_C_sf"/>
</dbReference>
<evidence type="ECO:0000256" key="5">
    <source>
        <dbReference type="ARBA" id="ARBA00022679"/>
    </source>
</evidence>
<dbReference type="GO" id="GO:0016020">
    <property type="term" value="C:membrane"/>
    <property type="evidence" value="ECO:0007669"/>
    <property type="project" value="UniProtKB-SubCell"/>
</dbReference>